<name>A0A1W1CV80_9ZZZZ</name>
<proteinExistence type="predicted"/>
<sequence length="102" mass="11079">MKILLITLFAFGLIACESNEDSTYHHSANSAHEAIASAKAENNKTKKLGFEWKSNSKMLKKAMKLAKAGKDAEAIKIANQVRRFAIAGQKQAEVAKSAGPNF</sequence>
<gene>
    <name evidence="1" type="ORF">MNB_SUP05-5-435</name>
</gene>
<dbReference type="AlphaFoldDB" id="A0A1W1CV80"/>
<dbReference type="EMBL" id="FPHJ01000068">
    <property type="protein sequence ID" value="SFV69633.1"/>
    <property type="molecule type" value="Genomic_DNA"/>
</dbReference>
<evidence type="ECO:0000313" key="1">
    <source>
        <dbReference type="EMBL" id="SFV69633.1"/>
    </source>
</evidence>
<reference evidence="1" key="1">
    <citation type="submission" date="2016-10" db="EMBL/GenBank/DDBJ databases">
        <authorList>
            <person name="de Groot N.N."/>
        </authorList>
    </citation>
    <scope>NUCLEOTIDE SEQUENCE</scope>
</reference>
<evidence type="ECO:0008006" key="2">
    <source>
        <dbReference type="Google" id="ProtNLM"/>
    </source>
</evidence>
<organism evidence="1">
    <name type="scientific">hydrothermal vent metagenome</name>
    <dbReference type="NCBI Taxonomy" id="652676"/>
    <lineage>
        <taxon>unclassified sequences</taxon>
        <taxon>metagenomes</taxon>
        <taxon>ecological metagenomes</taxon>
    </lineage>
</organism>
<dbReference type="PROSITE" id="PS51257">
    <property type="entry name" value="PROKAR_LIPOPROTEIN"/>
    <property type="match status" value="1"/>
</dbReference>
<protein>
    <recommendedName>
        <fullName evidence="2">SoxXA-binding protein</fullName>
    </recommendedName>
</protein>
<accession>A0A1W1CV80</accession>